<evidence type="ECO:0000256" key="1">
    <source>
        <dbReference type="SAM" id="MobiDB-lite"/>
    </source>
</evidence>
<dbReference type="GeneID" id="95582851"/>
<name>A0ABZ0D9X0_9XANT</name>
<dbReference type="EMBL" id="CP103840">
    <property type="protein sequence ID" value="WOB27010.1"/>
    <property type="molecule type" value="Genomic_DNA"/>
</dbReference>
<organism evidence="2 3">
    <name type="scientific">Xanthomonas dyei</name>
    <dbReference type="NCBI Taxonomy" id="743699"/>
    <lineage>
        <taxon>Bacteria</taxon>
        <taxon>Pseudomonadati</taxon>
        <taxon>Pseudomonadota</taxon>
        <taxon>Gammaproteobacteria</taxon>
        <taxon>Lysobacterales</taxon>
        <taxon>Lysobacteraceae</taxon>
        <taxon>Xanthomonas</taxon>
    </lineage>
</organism>
<evidence type="ECO:0000313" key="3">
    <source>
        <dbReference type="Proteomes" id="UP001304534"/>
    </source>
</evidence>
<protein>
    <submittedName>
        <fullName evidence="2">Uncharacterized protein</fullName>
    </submittedName>
</protein>
<feature type="region of interest" description="Disordered" evidence="1">
    <location>
        <begin position="112"/>
        <end position="134"/>
    </location>
</feature>
<proteinExistence type="predicted"/>
<keyword evidence="3" id="KW-1185">Reference proteome</keyword>
<evidence type="ECO:0000313" key="2">
    <source>
        <dbReference type="EMBL" id="WOB27010.1"/>
    </source>
</evidence>
<accession>A0ABZ0D9X0</accession>
<reference evidence="2 3" key="1">
    <citation type="submission" date="2022-08" db="EMBL/GenBank/DDBJ databases">
        <title>Whole genome sequencing-based tracing of a 2022 introduction and outbreak of Xanthomonas hortorum pv. pelargonii.</title>
        <authorList>
            <person name="Iruegas-Bocardo F."/>
            <person name="Weisberg A.K."/>
            <person name="Riutta E.R."/>
            <person name="Kilday K."/>
            <person name="Bonkowski J.C."/>
            <person name="Creswell T."/>
            <person name="Daughtrey M.L."/>
            <person name="Rane K."/>
            <person name="Grunwald N.J."/>
            <person name="Chang J.H."/>
            <person name="Putnam M.L."/>
        </authorList>
    </citation>
    <scope>NUCLEOTIDE SEQUENCE [LARGE SCALE GENOMIC DNA]</scope>
    <source>
        <strain evidence="2 3">22-325</strain>
    </source>
</reference>
<gene>
    <name evidence="2" type="ORF">NYR99_03230</name>
</gene>
<dbReference type="RefSeq" id="WP_316690153.1">
    <property type="nucleotide sequence ID" value="NZ_CP103837.1"/>
</dbReference>
<dbReference type="Proteomes" id="UP001304534">
    <property type="component" value="Chromosome"/>
</dbReference>
<sequence>MSACATQRHAQAKRTGDNVSTRSLAVQNVSPPLATAATGHQWVVLFNPPDRLPAPVRRFSLAARVVLQAMDGFFRRTIAPNLSRQHGGFGFLGRKTLSSCRCALLSSCPKKRRSRPSPIGRRWRIAPDAGQGDT</sequence>